<keyword evidence="3 7" id="KW-0819">tRNA processing</keyword>
<dbReference type="InterPro" id="IPR022450">
    <property type="entry name" value="TsaD"/>
</dbReference>
<keyword evidence="10" id="KW-1185">Reference proteome</keyword>
<dbReference type="PROSITE" id="PS01016">
    <property type="entry name" value="GLYCOPROTEASE"/>
    <property type="match status" value="1"/>
</dbReference>
<dbReference type="InterPro" id="IPR017860">
    <property type="entry name" value="Peptidase_M22_CS"/>
</dbReference>
<evidence type="ECO:0000256" key="1">
    <source>
        <dbReference type="ARBA" id="ARBA00012156"/>
    </source>
</evidence>
<dbReference type="EMBL" id="HE978314">
    <property type="protein sequence ID" value="CCK68226.1"/>
    <property type="molecule type" value="Genomic_DNA"/>
</dbReference>
<reference evidence="9 10" key="1">
    <citation type="journal article" date="2011" name="Proc. Natl. Acad. Sci. U.S.A.">
        <title>Evolutionary erosion of yeast sex chromosomes by mating-type switching accidents.</title>
        <authorList>
            <person name="Gordon J.L."/>
            <person name="Armisen D."/>
            <person name="Proux-Wera E."/>
            <person name="Oheigeartaigh S.S."/>
            <person name="Byrne K.P."/>
            <person name="Wolfe K.H."/>
        </authorList>
    </citation>
    <scope>NUCLEOTIDE SEQUENCE [LARGE SCALE GENOMIC DNA]</scope>
    <source>
        <strain evidence="10">ATCC MYA-139 / BCRC 22969 / CBS 8797 / CCRC 22969 / KCTC 17520 / NBRC 10181 / NCYC 3082</strain>
    </source>
</reference>
<dbReference type="GO" id="GO:0000049">
    <property type="term" value="F:tRNA binding"/>
    <property type="evidence" value="ECO:0007669"/>
    <property type="project" value="EnsemblFungi"/>
</dbReference>
<dbReference type="Pfam" id="PF00814">
    <property type="entry name" value="TsaD"/>
    <property type="match status" value="1"/>
</dbReference>
<organism evidence="9 10">
    <name type="scientific">Huiozyma naganishii (strain ATCC MYA-139 / BCRC 22969 / CBS 8797 / KCTC 17520 / NBRC 10181 / NCYC 3082 / Yp74L-3)</name>
    <name type="common">Yeast</name>
    <name type="synonym">Kazachstania naganishii</name>
    <dbReference type="NCBI Taxonomy" id="1071383"/>
    <lineage>
        <taxon>Eukaryota</taxon>
        <taxon>Fungi</taxon>
        <taxon>Dikarya</taxon>
        <taxon>Ascomycota</taxon>
        <taxon>Saccharomycotina</taxon>
        <taxon>Saccharomycetes</taxon>
        <taxon>Saccharomycetales</taxon>
        <taxon>Saccharomycetaceae</taxon>
        <taxon>Huiozyma</taxon>
    </lineage>
</organism>
<evidence type="ECO:0000256" key="4">
    <source>
        <dbReference type="ARBA" id="ARBA00022723"/>
    </source>
</evidence>
<keyword evidence="4 7" id="KW-0479">Metal-binding</keyword>
<comment type="subunit">
    <text evidence="7">Homodimer.</text>
</comment>
<dbReference type="Gene3D" id="3.30.420.40">
    <property type="match status" value="2"/>
</dbReference>
<dbReference type="STRING" id="1071383.J7S3W4"/>
<dbReference type="PANTHER" id="PTHR11735:SF6">
    <property type="entry name" value="TRNA N6-ADENOSINE THREONYLCARBAMOYLTRANSFERASE, MITOCHONDRIAL"/>
    <property type="match status" value="1"/>
</dbReference>
<dbReference type="AlphaFoldDB" id="J7S3W4"/>
<dbReference type="GO" id="GO:0061711">
    <property type="term" value="F:tRNA N(6)-L-threonylcarbamoyladenine synthase activity"/>
    <property type="evidence" value="ECO:0007669"/>
    <property type="project" value="UniProtKB-EC"/>
</dbReference>
<dbReference type="Proteomes" id="UP000006310">
    <property type="component" value="Chromosome 1"/>
</dbReference>
<dbReference type="PRINTS" id="PR00789">
    <property type="entry name" value="OSIALOPTASE"/>
</dbReference>
<comment type="catalytic activity">
    <reaction evidence="6 7">
        <text>L-threonylcarbamoyladenylate + adenosine(37) in tRNA = N(6)-L-threonylcarbamoyladenosine(37) in tRNA + AMP + H(+)</text>
        <dbReference type="Rhea" id="RHEA:37059"/>
        <dbReference type="Rhea" id="RHEA-COMP:10162"/>
        <dbReference type="Rhea" id="RHEA-COMP:10163"/>
        <dbReference type="ChEBI" id="CHEBI:15378"/>
        <dbReference type="ChEBI" id="CHEBI:73682"/>
        <dbReference type="ChEBI" id="CHEBI:74411"/>
        <dbReference type="ChEBI" id="CHEBI:74418"/>
        <dbReference type="ChEBI" id="CHEBI:456215"/>
        <dbReference type="EC" id="2.3.1.234"/>
    </reaction>
</comment>
<dbReference type="GO" id="GO:0046872">
    <property type="term" value="F:metal ion binding"/>
    <property type="evidence" value="ECO:0007669"/>
    <property type="project" value="UniProtKB-KW"/>
</dbReference>
<evidence type="ECO:0000256" key="6">
    <source>
        <dbReference type="ARBA" id="ARBA00048117"/>
    </source>
</evidence>
<dbReference type="GeneID" id="34523861"/>
<dbReference type="NCBIfam" id="TIGR00329">
    <property type="entry name" value="gcp_kae1"/>
    <property type="match status" value="1"/>
</dbReference>
<dbReference type="InterPro" id="IPR017861">
    <property type="entry name" value="KAE1/TsaD"/>
</dbReference>
<evidence type="ECO:0000259" key="8">
    <source>
        <dbReference type="Pfam" id="PF00814"/>
    </source>
</evidence>
<evidence type="ECO:0000256" key="7">
    <source>
        <dbReference type="HAMAP-Rule" id="MF_03179"/>
    </source>
</evidence>
<dbReference type="OMA" id="KQKIGYH"/>
<dbReference type="EC" id="2.3.1.234" evidence="1"/>
<dbReference type="GO" id="GO:0072670">
    <property type="term" value="P:mitochondrial tRNA threonylcarbamoyladenosine modification"/>
    <property type="evidence" value="ECO:0007669"/>
    <property type="project" value="EnsemblFungi"/>
</dbReference>
<comment type="function">
    <text evidence="7">Required for the formation of a threonylcarbamoyl group on adenosine at position 37 (t(6)A37) in mitochondrial tRNAs that read codons beginning with adenine. Probably involved in the transfer of the threonylcarbamoyl moiety of threonylcarbamoyl-AMP (TC-AMP) to the N6 group of A37. Involved in mitochondrial genome maintenance.</text>
</comment>
<accession>J7S3W4</accession>
<evidence type="ECO:0000256" key="3">
    <source>
        <dbReference type="ARBA" id="ARBA00022694"/>
    </source>
</evidence>
<comment type="similarity">
    <text evidence="7">Belongs to the KAE1 / TsaD family.</text>
</comment>
<dbReference type="InterPro" id="IPR000905">
    <property type="entry name" value="Gcp-like_dom"/>
</dbReference>
<dbReference type="SUPFAM" id="SSF53067">
    <property type="entry name" value="Actin-like ATPase domain"/>
    <property type="match status" value="2"/>
</dbReference>
<dbReference type="HAMAP" id="MF_01445">
    <property type="entry name" value="TsaD"/>
    <property type="match status" value="1"/>
</dbReference>
<dbReference type="RefSeq" id="XP_022462472.1">
    <property type="nucleotide sequence ID" value="XM_022609952.1"/>
</dbReference>
<comment type="cofactor">
    <cofactor evidence="7">
        <name>a divalent metal cation</name>
        <dbReference type="ChEBI" id="CHEBI:60240"/>
    </cofactor>
    <text evidence="7">Binds 1 divalent metal cation per subunit.</text>
</comment>
<dbReference type="KEGG" id="kng:KNAG_0A05620"/>
<protein>
    <recommendedName>
        <fullName evidence="1">N(6)-L-threonylcarbamoyladenine synthase</fullName>
        <ecNumber evidence="1">2.3.1.234</ecNumber>
    </recommendedName>
</protein>
<keyword evidence="5 7" id="KW-0012">Acyltransferase</keyword>
<evidence type="ECO:0000313" key="9">
    <source>
        <dbReference type="EMBL" id="CCK68226.1"/>
    </source>
</evidence>
<dbReference type="InterPro" id="IPR043129">
    <property type="entry name" value="ATPase_NBD"/>
</dbReference>
<proteinExistence type="inferred from homology"/>
<dbReference type="eggNOG" id="KOG2707">
    <property type="taxonomic scope" value="Eukaryota"/>
</dbReference>
<reference evidence="10" key="2">
    <citation type="submission" date="2012-08" db="EMBL/GenBank/DDBJ databases">
        <title>Genome sequence of Kazachstania naganishii.</title>
        <authorList>
            <person name="Gordon J.L."/>
            <person name="Armisen D."/>
            <person name="Proux-Wera E."/>
            <person name="OhEigeartaigh S.S."/>
            <person name="Byrne K.P."/>
            <person name="Wolfe K.H."/>
        </authorList>
    </citation>
    <scope>NUCLEOTIDE SEQUENCE [LARGE SCALE GENOMIC DNA]</scope>
    <source>
        <strain evidence="10">ATCC MYA-139 / BCRC 22969 / CBS 8797 / CCRC 22969 / KCTC 17520 / NBRC 10181 / NCYC 3082</strain>
    </source>
</reference>
<evidence type="ECO:0000313" key="10">
    <source>
        <dbReference type="Proteomes" id="UP000006310"/>
    </source>
</evidence>
<dbReference type="PANTHER" id="PTHR11735">
    <property type="entry name" value="TRNA N6-ADENOSINE THREONYLCARBAMOYLTRANSFERASE"/>
    <property type="match status" value="1"/>
</dbReference>
<keyword evidence="2 7" id="KW-0808">Transferase</keyword>
<name>J7S3W4_HUIN7</name>
<gene>
    <name evidence="9" type="primary">KNAG0A05620</name>
    <name evidence="7" type="synonym">QRI7</name>
    <name evidence="9" type="ordered locus">KNAG_0A05620</name>
</gene>
<dbReference type="GO" id="GO:0005759">
    <property type="term" value="C:mitochondrial matrix"/>
    <property type="evidence" value="ECO:0007669"/>
    <property type="project" value="EnsemblFungi"/>
</dbReference>
<evidence type="ECO:0000256" key="5">
    <source>
        <dbReference type="ARBA" id="ARBA00023315"/>
    </source>
</evidence>
<comment type="subcellular location">
    <subcellularLocation>
        <location evidence="7">Mitochondrion</location>
    </subcellularLocation>
</comment>
<feature type="domain" description="Gcp-like" evidence="8">
    <location>
        <begin position="63"/>
        <end position="346"/>
    </location>
</feature>
<dbReference type="GO" id="GO:0008252">
    <property type="term" value="F:nucleotidase activity"/>
    <property type="evidence" value="ECO:0007669"/>
    <property type="project" value="EnsemblFungi"/>
</dbReference>
<keyword evidence="7" id="KW-0496">Mitochondrion</keyword>
<dbReference type="HOGENOM" id="CLU_023208_4_1_1"/>
<sequence>MFLAKCVRVFAPRSLRFYRVLAIESSCDDSSVALLDCDDDDHSGGGFGQCRVLCHLKDTLDSASAGGIIPTQAHTHHQSALPCLLEKLELSRITNRPDLIAVTRGPGMLGSLSVGLNLAKGLSLALGVPLLGVNHMLGHLLVPRMTDPRIEFPFTSLLVSGGHTMLVHSEDIINHRIVCDTIDVAVGDSLDKCGRELGITGIMIGKEMERWARNAAQGERHPFRLPNPLSGFNKGKLAFSFAPFVTAVKEQLKLTPLNGTDTQKGVFAGQIQEAIFTHLISKIRDVMRNPSGNIRTQGARSFVCSGGVSSNVELRRRLELELKDHFDNFYYPEAALCTDNAVMIGWTGIELMRHFKTTKNVQIYNDMSMLPVRKWALDELAAISEWKKEKYYVNNNDYMR</sequence>
<evidence type="ECO:0000256" key="2">
    <source>
        <dbReference type="ARBA" id="ARBA00022679"/>
    </source>
</evidence>
<dbReference type="OrthoDB" id="10259622at2759"/>